<protein>
    <submittedName>
        <fullName evidence="1">Uncharacterized protein</fullName>
    </submittedName>
</protein>
<evidence type="ECO:0000313" key="2">
    <source>
        <dbReference type="Proteomes" id="UP000272117"/>
    </source>
</evidence>
<dbReference type="EMBL" id="RJJD01000008">
    <property type="protein sequence ID" value="RNI25746.1"/>
    <property type="molecule type" value="Genomic_DNA"/>
</dbReference>
<keyword evidence="2" id="KW-1185">Reference proteome</keyword>
<evidence type="ECO:0000313" key="1">
    <source>
        <dbReference type="EMBL" id="RNI25746.1"/>
    </source>
</evidence>
<gene>
    <name evidence="1" type="ORF">EFB08_12900</name>
</gene>
<sequence length="117" mass="13270">MCVFSKVADFFQATLEQIKIRVYVTKAEESTWARLLELFGADTWTVKATLRTLPLIFSRIIKKIMQGHRVFLTYFCKNKPRTALVLLRKLNPAEAGACCGRAISPLKPHAPDELVAF</sequence>
<organism evidence="1 2">
    <name type="scientific">Rufibacter latericius</name>
    <dbReference type="NCBI Taxonomy" id="2487040"/>
    <lineage>
        <taxon>Bacteria</taxon>
        <taxon>Pseudomonadati</taxon>
        <taxon>Bacteroidota</taxon>
        <taxon>Cytophagia</taxon>
        <taxon>Cytophagales</taxon>
        <taxon>Hymenobacteraceae</taxon>
        <taxon>Rufibacter</taxon>
    </lineage>
</organism>
<name>A0A3M9MJS8_9BACT</name>
<dbReference type="AlphaFoldDB" id="A0A3M9MJS8"/>
<dbReference type="Proteomes" id="UP000272117">
    <property type="component" value="Unassembled WGS sequence"/>
</dbReference>
<accession>A0A3M9MJS8</accession>
<proteinExistence type="predicted"/>
<reference evidence="1 2" key="1">
    <citation type="submission" date="2018-11" db="EMBL/GenBank/DDBJ databases">
        <title>Rufibacter latericius sp. nov., isolated from water in Baiyang Lake.</title>
        <authorList>
            <person name="Yang Y."/>
        </authorList>
    </citation>
    <scope>NUCLEOTIDE SEQUENCE [LARGE SCALE GENOMIC DNA]</scope>
    <source>
        <strain evidence="1 2">R-22-1c-1</strain>
    </source>
</reference>
<comment type="caution">
    <text evidence="1">The sequence shown here is derived from an EMBL/GenBank/DDBJ whole genome shotgun (WGS) entry which is preliminary data.</text>
</comment>